<dbReference type="PROSITE" id="PS00668">
    <property type="entry name" value="COMPLEX1_ND1_2"/>
    <property type="match status" value="1"/>
</dbReference>
<keyword evidence="7" id="KW-0999">Mitochondrion inner membrane</keyword>
<feature type="transmembrane region" description="Helical" evidence="14">
    <location>
        <begin position="103"/>
        <end position="123"/>
    </location>
</feature>
<dbReference type="GO" id="GO:0005743">
    <property type="term" value="C:mitochondrial inner membrane"/>
    <property type="evidence" value="ECO:0007669"/>
    <property type="project" value="UniProtKB-SubCell"/>
</dbReference>
<keyword evidence="6 12" id="KW-0812">Transmembrane</keyword>
<dbReference type="EMBL" id="KU877168">
    <property type="protein sequence ID" value="ANH54415.1"/>
    <property type="molecule type" value="Genomic_DNA"/>
</dbReference>
<geneLocation type="mitochondrion" evidence="15"/>
<evidence type="ECO:0000256" key="12">
    <source>
        <dbReference type="RuleBase" id="RU000471"/>
    </source>
</evidence>
<dbReference type="AlphaFoldDB" id="A0A173GHN2"/>
<feature type="transmembrane region" description="Helical" evidence="14">
    <location>
        <begin position="129"/>
        <end position="153"/>
    </location>
</feature>
<dbReference type="GO" id="GO:0003954">
    <property type="term" value="F:NADH dehydrogenase activity"/>
    <property type="evidence" value="ECO:0007669"/>
    <property type="project" value="TreeGrafter"/>
</dbReference>
<feature type="transmembrane region" description="Helical" evidence="14">
    <location>
        <begin position="222"/>
        <end position="245"/>
    </location>
</feature>
<dbReference type="Pfam" id="PF00146">
    <property type="entry name" value="NADHdh"/>
    <property type="match status" value="1"/>
</dbReference>
<organism evidence="15">
    <name type="scientific">Bemisia tabaci</name>
    <name type="common">Sweetpotato whitefly</name>
    <name type="synonym">Aleurodes tabaci</name>
    <dbReference type="NCBI Taxonomy" id="7038"/>
    <lineage>
        <taxon>Eukaryota</taxon>
        <taxon>Metazoa</taxon>
        <taxon>Ecdysozoa</taxon>
        <taxon>Arthropoda</taxon>
        <taxon>Hexapoda</taxon>
        <taxon>Insecta</taxon>
        <taxon>Pterygota</taxon>
        <taxon>Neoptera</taxon>
        <taxon>Paraneoptera</taxon>
        <taxon>Hemiptera</taxon>
        <taxon>Sternorrhyncha</taxon>
        <taxon>Aleyrodoidea</taxon>
        <taxon>Aleyrodidae</taxon>
        <taxon>Aleyrodinae</taxon>
        <taxon>Bemisia</taxon>
    </lineage>
</organism>
<evidence type="ECO:0000256" key="3">
    <source>
        <dbReference type="ARBA" id="ARBA00010535"/>
    </source>
</evidence>
<feature type="transmembrane region" description="Helical" evidence="14">
    <location>
        <begin position="288"/>
        <end position="306"/>
    </location>
</feature>
<gene>
    <name evidence="15" type="primary">ND1</name>
</gene>
<dbReference type="GO" id="GO:0009060">
    <property type="term" value="P:aerobic respiration"/>
    <property type="evidence" value="ECO:0007669"/>
    <property type="project" value="TreeGrafter"/>
</dbReference>
<reference evidence="15" key="1">
    <citation type="submission" date="2016-03" db="EMBL/GenBank/DDBJ databases">
        <title>Mitogenomes of insect prey and predators.</title>
        <authorList>
            <person name="Pires Paula D."/>
            <person name="Veloso Timbo R."/>
            <person name="Togawa R."/>
        </authorList>
    </citation>
    <scope>NUCLEOTIDE SEQUENCE</scope>
</reference>
<dbReference type="GO" id="GO:0008137">
    <property type="term" value="F:NADH dehydrogenase (ubiquinone) activity"/>
    <property type="evidence" value="ECO:0007669"/>
    <property type="project" value="UniProtKB-EC"/>
</dbReference>
<dbReference type="PANTHER" id="PTHR11432:SF3">
    <property type="entry name" value="NADH-UBIQUINONE OXIDOREDUCTASE CHAIN 1"/>
    <property type="match status" value="1"/>
</dbReference>
<keyword evidence="12" id="KW-0520">NAD</keyword>
<comment type="catalytic activity">
    <reaction evidence="13">
        <text>a ubiquinone + NADH + 5 H(+)(in) = a ubiquinol + NAD(+) + 4 H(+)(out)</text>
        <dbReference type="Rhea" id="RHEA:29091"/>
        <dbReference type="Rhea" id="RHEA-COMP:9565"/>
        <dbReference type="Rhea" id="RHEA-COMP:9566"/>
        <dbReference type="ChEBI" id="CHEBI:15378"/>
        <dbReference type="ChEBI" id="CHEBI:16389"/>
        <dbReference type="ChEBI" id="CHEBI:17976"/>
        <dbReference type="ChEBI" id="CHEBI:57540"/>
        <dbReference type="ChEBI" id="CHEBI:57945"/>
        <dbReference type="EC" id="7.1.1.2"/>
    </reaction>
</comment>
<dbReference type="InterPro" id="IPR018086">
    <property type="entry name" value="NADH_UbQ_OxRdtase_su1_CS"/>
</dbReference>
<evidence type="ECO:0000256" key="13">
    <source>
        <dbReference type="RuleBase" id="RU000473"/>
    </source>
</evidence>
<evidence type="ECO:0000256" key="4">
    <source>
        <dbReference type="ARBA" id="ARBA00021009"/>
    </source>
</evidence>
<evidence type="ECO:0000256" key="1">
    <source>
        <dbReference type="ARBA" id="ARBA00003257"/>
    </source>
</evidence>
<evidence type="ECO:0000313" key="15">
    <source>
        <dbReference type="EMBL" id="ANH54415.1"/>
    </source>
</evidence>
<keyword evidence="11 14" id="KW-0472">Membrane</keyword>
<comment type="subcellular location">
    <subcellularLocation>
        <location evidence="2 12">Mitochondrion inner membrane</location>
        <topology evidence="2 12">Multi-pass membrane protein</topology>
    </subcellularLocation>
</comment>
<evidence type="ECO:0000256" key="5">
    <source>
        <dbReference type="ARBA" id="ARBA00022448"/>
    </source>
</evidence>
<comment type="similarity">
    <text evidence="3 12">Belongs to the complex I subunit 1 family.</text>
</comment>
<dbReference type="PROSITE" id="PS00667">
    <property type="entry name" value="COMPLEX1_ND1_1"/>
    <property type="match status" value="1"/>
</dbReference>
<accession>A0A173GHN2</accession>
<keyword evidence="8 14" id="KW-1133">Transmembrane helix</keyword>
<evidence type="ECO:0000256" key="11">
    <source>
        <dbReference type="ARBA" id="ARBA00023136"/>
    </source>
</evidence>
<comment type="function">
    <text evidence="1">Core subunit of the mitochondrial membrane respiratory chain NADH dehydrogenase (Complex I) that is believed to belong to the minimal assembly required for catalysis. Complex I functions in the transfer of electrons from NADH to the respiratory chain. The immediate electron acceptor for the enzyme is believed to be ubiquinone.</text>
</comment>
<proteinExistence type="inferred from homology"/>
<keyword evidence="10 13" id="KW-0496">Mitochondrion</keyword>
<feature type="transmembrane region" description="Helical" evidence="14">
    <location>
        <begin position="70"/>
        <end position="91"/>
    </location>
</feature>
<keyword evidence="5" id="KW-0813">Transport</keyword>
<dbReference type="InterPro" id="IPR001694">
    <property type="entry name" value="NADH_UbQ_OxRdtase_su1/FPO"/>
</dbReference>
<evidence type="ECO:0000256" key="6">
    <source>
        <dbReference type="ARBA" id="ARBA00022692"/>
    </source>
</evidence>
<dbReference type="EC" id="7.1.1.2" evidence="13"/>
<evidence type="ECO:0000256" key="8">
    <source>
        <dbReference type="ARBA" id="ARBA00022989"/>
    </source>
</evidence>
<evidence type="ECO:0000256" key="14">
    <source>
        <dbReference type="SAM" id="Phobius"/>
    </source>
</evidence>
<feature type="transmembrane region" description="Helical" evidence="14">
    <location>
        <begin position="252"/>
        <end position="268"/>
    </location>
</feature>
<evidence type="ECO:0000256" key="10">
    <source>
        <dbReference type="ARBA" id="ARBA00023128"/>
    </source>
</evidence>
<sequence length="311" mass="36292">MFYTTVNFLFLMIMVMISVAFFTLLERKMIGYSQSRKGPNKILMAGIAQPIADAMKLISKEMNMNYTSNFGLYLLAPMLNIICSLLTWIVFPLSYSFNFMKMAVLMMLSCMAFSVVTIMMMSWSSNSNYSFIGMIRTISQLISYEINLIMILITVMMVTEQMNFIMMKKVQKYIYVLMILFPLVLIWLITILAETNRTPFDFSEGESELISGFNIEYSSTSFMMIFLSEYCSILIMSSLTIFMFTNLESSSTGFYISYLVMCFMFVWTRTTLPRFRYDKLMKLNWTQILPLTTLILVLSFPIKILWTKNFK</sequence>
<name>A0A173GHN2_BEMTA</name>
<feature type="transmembrane region" description="Helical" evidence="14">
    <location>
        <begin position="6"/>
        <end position="26"/>
    </location>
</feature>
<keyword evidence="9 13" id="KW-0830">Ubiquinone</keyword>
<protein>
    <recommendedName>
        <fullName evidence="4 13">NADH-ubiquinone oxidoreductase chain 1</fullName>
        <ecNumber evidence="13">7.1.1.2</ecNumber>
    </recommendedName>
</protein>
<evidence type="ECO:0000256" key="9">
    <source>
        <dbReference type="ARBA" id="ARBA00023075"/>
    </source>
</evidence>
<evidence type="ECO:0000256" key="2">
    <source>
        <dbReference type="ARBA" id="ARBA00004448"/>
    </source>
</evidence>
<dbReference type="PANTHER" id="PTHR11432">
    <property type="entry name" value="NADH DEHYDROGENASE SUBUNIT 1"/>
    <property type="match status" value="1"/>
</dbReference>
<feature type="transmembrane region" description="Helical" evidence="14">
    <location>
        <begin position="173"/>
        <end position="193"/>
    </location>
</feature>
<evidence type="ECO:0000256" key="7">
    <source>
        <dbReference type="ARBA" id="ARBA00022792"/>
    </source>
</evidence>